<gene>
    <name evidence="2" type="ORF">MUN79_11080</name>
</gene>
<dbReference type="EMBL" id="CP095046">
    <property type="protein sequence ID" value="UOQ74367.1"/>
    <property type="molecule type" value="Genomic_DNA"/>
</dbReference>
<protein>
    <submittedName>
        <fullName evidence="2">Uncharacterized protein</fullName>
    </submittedName>
</protein>
<keyword evidence="1" id="KW-0732">Signal</keyword>
<dbReference type="AlphaFoldDB" id="A0A8T9QA15"/>
<reference evidence="2" key="1">
    <citation type="submission" date="2022-04" db="EMBL/GenBank/DDBJ databases">
        <title>Hymenobacter sp. isolated from the air.</title>
        <authorList>
            <person name="Won M."/>
            <person name="Lee C.-M."/>
            <person name="Woen H.-Y."/>
            <person name="Kwon S.-W."/>
        </authorList>
    </citation>
    <scope>NUCLEOTIDE SEQUENCE</scope>
    <source>
        <strain evidence="2">5116S-3</strain>
    </source>
</reference>
<evidence type="ECO:0000313" key="2">
    <source>
        <dbReference type="EMBL" id="UOQ74367.1"/>
    </source>
</evidence>
<dbReference type="KEGG" id="hcu:MUN79_11080"/>
<proteinExistence type="predicted"/>
<dbReference type="RefSeq" id="WP_244677707.1">
    <property type="nucleotide sequence ID" value="NZ_CP095046.1"/>
</dbReference>
<dbReference type="Proteomes" id="UP000831796">
    <property type="component" value="Chromosome"/>
</dbReference>
<name>A0A8T9QA15_9BACT</name>
<sequence>MLAALSLTFAAASLWTQAFATSLPVGSPSVPTYWQVVAPAQAKRLGKPRIQMQHYQVWRLNLEAVRRILSTATAGPAGPELQLPLPDGTVARFRMRTSSVMAPALAAKYPELQTYAGRK</sequence>
<feature type="signal peptide" evidence="1">
    <location>
        <begin position="1"/>
        <end position="20"/>
    </location>
</feature>
<evidence type="ECO:0000313" key="3">
    <source>
        <dbReference type="Proteomes" id="UP000831796"/>
    </source>
</evidence>
<evidence type="ECO:0000256" key="1">
    <source>
        <dbReference type="SAM" id="SignalP"/>
    </source>
</evidence>
<keyword evidence="3" id="KW-1185">Reference proteome</keyword>
<feature type="chain" id="PRO_5035734370" evidence="1">
    <location>
        <begin position="21"/>
        <end position="119"/>
    </location>
</feature>
<accession>A0A8T9QA15</accession>
<organism evidence="2 3">
    <name type="scientific">Hymenobacter cellulosilyticus</name>
    <dbReference type="NCBI Taxonomy" id="2932248"/>
    <lineage>
        <taxon>Bacteria</taxon>
        <taxon>Pseudomonadati</taxon>
        <taxon>Bacteroidota</taxon>
        <taxon>Cytophagia</taxon>
        <taxon>Cytophagales</taxon>
        <taxon>Hymenobacteraceae</taxon>
        <taxon>Hymenobacter</taxon>
    </lineage>
</organism>